<proteinExistence type="predicted"/>
<feature type="domain" description="HTH araC/xylS-type" evidence="4">
    <location>
        <begin position="182"/>
        <end position="280"/>
    </location>
</feature>
<organism evidence="5 6">
    <name type="scientific">Rapidithrix thailandica</name>
    <dbReference type="NCBI Taxonomy" id="413964"/>
    <lineage>
        <taxon>Bacteria</taxon>
        <taxon>Pseudomonadati</taxon>
        <taxon>Bacteroidota</taxon>
        <taxon>Cytophagia</taxon>
        <taxon>Cytophagales</taxon>
        <taxon>Flammeovirgaceae</taxon>
        <taxon>Rapidithrix</taxon>
    </lineage>
</organism>
<sequence>MKTVVEKFVPPSDISFSVEQIHLDYADDFRTHSEFELTALFDFDGKAIIGNKVANISIGDIFFIGPNIPHLLQVQNPADLLINQAVVVRFEFDFLGKDFFEKPQNSQLKKLLERARLGLSFSGEEIEVVKQEMKILPQLPPFERTLNFLKILHRLSDIQQVSVLTSHGYMQGASPKDYERINRIYEFILKNFQEDIRLDDIAAEVSFSTATFCRYFKKHVRKTFKQFVNEVRIGHACKLLMASEMNIAEIGFESGFNHLTNFNRLFKRELGMTPKEYREAFRKEEN</sequence>
<dbReference type="SMART" id="SM00342">
    <property type="entry name" value="HTH_ARAC"/>
    <property type="match status" value="1"/>
</dbReference>
<keyword evidence="2" id="KW-0238">DNA-binding</keyword>
<dbReference type="GO" id="GO:0043565">
    <property type="term" value="F:sequence-specific DNA binding"/>
    <property type="evidence" value="ECO:0007669"/>
    <property type="project" value="InterPro"/>
</dbReference>
<accession>A0AAW9S6C3</accession>
<protein>
    <submittedName>
        <fullName evidence="5">AraC family transcriptional regulator</fullName>
    </submittedName>
</protein>
<evidence type="ECO:0000256" key="3">
    <source>
        <dbReference type="ARBA" id="ARBA00023163"/>
    </source>
</evidence>
<keyword evidence="6" id="KW-1185">Reference proteome</keyword>
<dbReference type="InterPro" id="IPR018062">
    <property type="entry name" value="HTH_AraC-typ_CS"/>
</dbReference>
<comment type="caution">
    <text evidence="5">The sequence shown here is derived from an EMBL/GenBank/DDBJ whole genome shotgun (WGS) entry which is preliminary data.</text>
</comment>
<dbReference type="SUPFAM" id="SSF46689">
    <property type="entry name" value="Homeodomain-like"/>
    <property type="match status" value="2"/>
</dbReference>
<dbReference type="InterPro" id="IPR018060">
    <property type="entry name" value="HTH_AraC"/>
</dbReference>
<dbReference type="PRINTS" id="PR00032">
    <property type="entry name" value="HTHARAC"/>
</dbReference>
<evidence type="ECO:0000259" key="4">
    <source>
        <dbReference type="PROSITE" id="PS01124"/>
    </source>
</evidence>
<dbReference type="InterPro" id="IPR020449">
    <property type="entry name" value="Tscrpt_reg_AraC-type_HTH"/>
</dbReference>
<dbReference type="Gene3D" id="1.10.10.60">
    <property type="entry name" value="Homeodomain-like"/>
    <property type="match status" value="2"/>
</dbReference>
<evidence type="ECO:0000256" key="1">
    <source>
        <dbReference type="ARBA" id="ARBA00023015"/>
    </source>
</evidence>
<dbReference type="Proteomes" id="UP001403385">
    <property type="component" value="Unassembled WGS sequence"/>
</dbReference>
<dbReference type="PROSITE" id="PS00041">
    <property type="entry name" value="HTH_ARAC_FAMILY_1"/>
    <property type="match status" value="1"/>
</dbReference>
<evidence type="ECO:0000313" key="5">
    <source>
        <dbReference type="EMBL" id="MEN7547995.1"/>
    </source>
</evidence>
<reference evidence="5 6" key="1">
    <citation type="submission" date="2024-04" db="EMBL/GenBank/DDBJ databases">
        <title>Novel genus in family Flammeovirgaceae.</title>
        <authorList>
            <person name="Nguyen T.H."/>
            <person name="Vuong T.Q."/>
            <person name="Le H."/>
            <person name="Kim S.-G."/>
        </authorList>
    </citation>
    <scope>NUCLEOTIDE SEQUENCE [LARGE SCALE GENOMIC DNA]</scope>
    <source>
        <strain evidence="5 6">JCM 23209</strain>
    </source>
</reference>
<dbReference type="PANTHER" id="PTHR43280">
    <property type="entry name" value="ARAC-FAMILY TRANSCRIPTIONAL REGULATOR"/>
    <property type="match status" value="1"/>
</dbReference>
<dbReference type="AlphaFoldDB" id="A0AAW9S6C3"/>
<keyword evidence="1" id="KW-0805">Transcription regulation</keyword>
<dbReference type="RefSeq" id="WP_346820777.1">
    <property type="nucleotide sequence ID" value="NZ_JBDKWZ010000004.1"/>
</dbReference>
<dbReference type="PANTHER" id="PTHR43280:SF27">
    <property type="entry name" value="TRANSCRIPTIONAL REGULATOR MTLR"/>
    <property type="match status" value="1"/>
</dbReference>
<dbReference type="PROSITE" id="PS01124">
    <property type="entry name" value="HTH_ARAC_FAMILY_2"/>
    <property type="match status" value="1"/>
</dbReference>
<dbReference type="GO" id="GO:0003700">
    <property type="term" value="F:DNA-binding transcription factor activity"/>
    <property type="evidence" value="ECO:0007669"/>
    <property type="project" value="InterPro"/>
</dbReference>
<name>A0AAW9S6C3_9BACT</name>
<dbReference type="EMBL" id="JBDKWZ010000004">
    <property type="protein sequence ID" value="MEN7547995.1"/>
    <property type="molecule type" value="Genomic_DNA"/>
</dbReference>
<evidence type="ECO:0000313" key="6">
    <source>
        <dbReference type="Proteomes" id="UP001403385"/>
    </source>
</evidence>
<dbReference type="InterPro" id="IPR009057">
    <property type="entry name" value="Homeodomain-like_sf"/>
</dbReference>
<keyword evidence="3" id="KW-0804">Transcription</keyword>
<dbReference type="Pfam" id="PF12833">
    <property type="entry name" value="HTH_18"/>
    <property type="match status" value="1"/>
</dbReference>
<gene>
    <name evidence="5" type="ORF">AAG747_08745</name>
</gene>
<evidence type="ECO:0000256" key="2">
    <source>
        <dbReference type="ARBA" id="ARBA00023125"/>
    </source>
</evidence>